<dbReference type="InterPro" id="IPR024242">
    <property type="entry name" value="NCE101"/>
</dbReference>
<gene>
    <name evidence="1" type="ORF">E4U42_006938</name>
</gene>
<dbReference type="OrthoDB" id="2155101at2759"/>
<organism evidence="1 2">
    <name type="scientific">Claviceps africana</name>
    <dbReference type="NCBI Taxonomy" id="83212"/>
    <lineage>
        <taxon>Eukaryota</taxon>
        <taxon>Fungi</taxon>
        <taxon>Dikarya</taxon>
        <taxon>Ascomycota</taxon>
        <taxon>Pezizomycotina</taxon>
        <taxon>Sordariomycetes</taxon>
        <taxon>Hypocreomycetidae</taxon>
        <taxon>Hypocreales</taxon>
        <taxon>Clavicipitaceae</taxon>
        <taxon>Claviceps</taxon>
    </lineage>
</organism>
<dbReference type="Proteomes" id="UP000811619">
    <property type="component" value="Unassembled WGS sequence"/>
</dbReference>
<name>A0A8K0J1S1_9HYPO</name>
<accession>A0A8K0J1S1</accession>
<dbReference type="GO" id="GO:0009306">
    <property type="term" value="P:protein secretion"/>
    <property type="evidence" value="ECO:0007669"/>
    <property type="project" value="InterPro"/>
</dbReference>
<dbReference type="EMBL" id="SRPY01000754">
    <property type="protein sequence ID" value="KAG5918254.1"/>
    <property type="molecule type" value="Genomic_DNA"/>
</dbReference>
<dbReference type="Pfam" id="PF11654">
    <property type="entry name" value="NCE101"/>
    <property type="match status" value="1"/>
</dbReference>
<sequence>MMPAPAYIISRVADPIFAVFIGVSAAAMRINREEKAKGYTTRQTIDNGLRCVTAKVRRSHGRMAHRLIYEISLNESEDIFFRIFIPCCLHGLIVTIQEGDNSVQRGNNHQDTMIKPQRK</sequence>
<evidence type="ECO:0000313" key="2">
    <source>
        <dbReference type="Proteomes" id="UP000811619"/>
    </source>
</evidence>
<dbReference type="AlphaFoldDB" id="A0A8K0J1S1"/>
<keyword evidence="2" id="KW-1185">Reference proteome</keyword>
<evidence type="ECO:0000313" key="1">
    <source>
        <dbReference type="EMBL" id="KAG5918254.1"/>
    </source>
</evidence>
<reference evidence="1" key="1">
    <citation type="journal article" date="2020" name="bioRxiv">
        <title>Whole genome comparisons of ergot fungi reveals the divergence and evolution of species within the genus Claviceps are the result of varying mechanisms driving genome evolution and host range expansion.</title>
        <authorList>
            <person name="Wyka S.A."/>
            <person name="Mondo S.J."/>
            <person name="Liu M."/>
            <person name="Dettman J."/>
            <person name="Nalam V."/>
            <person name="Broders K.D."/>
        </authorList>
    </citation>
    <scope>NUCLEOTIDE SEQUENCE</scope>
    <source>
        <strain evidence="1">CCC 489</strain>
    </source>
</reference>
<protein>
    <submittedName>
        <fullName evidence="1">Uncharacterized protein</fullName>
    </submittedName>
</protein>
<proteinExistence type="predicted"/>
<comment type="caution">
    <text evidence="1">The sequence shown here is derived from an EMBL/GenBank/DDBJ whole genome shotgun (WGS) entry which is preliminary data.</text>
</comment>